<keyword evidence="2" id="KW-1185">Reference proteome</keyword>
<evidence type="ECO:0000313" key="1">
    <source>
        <dbReference type="EMBL" id="MFC4069776.1"/>
    </source>
</evidence>
<protein>
    <recommendedName>
        <fullName evidence="3">SMI1/KNR4 family protein</fullName>
    </recommendedName>
</protein>
<gene>
    <name evidence="1" type="ORF">ACFO0C_33040</name>
</gene>
<dbReference type="EMBL" id="JBHSBL010000021">
    <property type="protein sequence ID" value="MFC4069776.1"/>
    <property type="molecule type" value="Genomic_DNA"/>
</dbReference>
<proteinExistence type="predicted"/>
<dbReference type="RefSeq" id="WP_378070666.1">
    <property type="nucleotide sequence ID" value="NZ_JBHSBL010000021.1"/>
</dbReference>
<reference evidence="2" key="1">
    <citation type="journal article" date="2019" name="Int. J. Syst. Evol. Microbiol.">
        <title>The Global Catalogue of Microorganisms (GCM) 10K type strain sequencing project: providing services to taxonomists for standard genome sequencing and annotation.</title>
        <authorList>
            <consortium name="The Broad Institute Genomics Platform"/>
            <consortium name="The Broad Institute Genome Sequencing Center for Infectious Disease"/>
            <person name="Wu L."/>
            <person name="Ma J."/>
        </authorList>
    </citation>
    <scope>NUCLEOTIDE SEQUENCE [LARGE SCALE GENOMIC DNA]</scope>
    <source>
        <strain evidence="2">TBRC 5832</strain>
    </source>
</reference>
<dbReference type="Proteomes" id="UP001595867">
    <property type="component" value="Unassembled WGS sequence"/>
</dbReference>
<sequence length="230" mass="24577">MLDAEQAADYTGRYDAVDPGVLSDGTWLLDRPEFWARMLDGFADTDLVGAVFDACPEPLDLWEELTGSGRWPTLRFGAGGSDLAVIQWHGYDDEGGLDYVVLPAGTGRCLSVASVEGHGWGPGLSWPEAMRLVERGRLGTPAQRLVLLHPAIGDRDAPPSAVDLLADALIEVCAPGATPAEARETARRLLDDEARWSRVDGALVCDDDSSPRRPGGFPAGDLLLITQALA</sequence>
<evidence type="ECO:0000313" key="2">
    <source>
        <dbReference type="Proteomes" id="UP001595867"/>
    </source>
</evidence>
<accession>A0ABV8J2J8</accession>
<name>A0ABV8J2J8_9ACTN</name>
<comment type="caution">
    <text evidence="1">The sequence shown here is derived from an EMBL/GenBank/DDBJ whole genome shotgun (WGS) entry which is preliminary data.</text>
</comment>
<evidence type="ECO:0008006" key="3">
    <source>
        <dbReference type="Google" id="ProtNLM"/>
    </source>
</evidence>
<organism evidence="1 2">
    <name type="scientific">Actinoplanes subglobosus</name>
    <dbReference type="NCBI Taxonomy" id="1547892"/>
    <lineage>
        <taxon>Bacteria</taxon>
        <taxon>Bacillati</taxon>
        <taxon>Actinomycetota</taxon>
        <taxon>Actinomycetes</taxon>
        <taxon>Micromonosporales</taxon>
        <taxon>Micromonosporaceae</taxon>
        <taxon>Actinoplanes</taxon>
    </lineage>
</organism>